<name>A0A0F5INV0_9BACT</name>
<evidence type="ECO:0000313" key="2">
    <source>
        <dbReference type="Proteomes" id="UP000033047"/>
    </source>
</evidence>
<dbReference type="HOGENOM" id="CLU_110236_0_0_10"/>
<dbReference type="EMBL" id="AQHV01000026">
    <property type="protein sequence ID" value="KKB47249.1"/>
    <property type="molecule type" value="Genomic_DNA"/>
</dbReference>
<dbReference type="Proteomes" id="UP000033047">
    <property type="component" value="Unassembled WGS sequence"/>
</dbReference>
<sequence length="218" mass="24872">MKLATSSEFHLWSWDIQQCKLRLSPFEQHGVPFPLVVAESDIFPVNVPVARLQFSDQRAFGYLPAPQKPVWTDIVGERGKEQTVTPELAEHGAKLPQIFPQERVCLPLSHGTCRIPFPRLHLMTPAHVWVVFLRVPAFKILRTANRPLKRRQAVDCRLPVRPLLTAVPCGHGADRQKRTENSHEYTYHRVRGLKLPMGITEITPSSFTFRLLKSNSNS</sequence>
<accession>A0A0F5INV0</accession>
<dbReference type="AlphaFoldDB" id="A0A0F5INV0"/>
<organism evidence="1 2">
    <name type="scientific">Parabacteroides goldsteinii DSM 19448 = WAL 12034</name>
    <dbReference type="NCBI Taxonomy" id="927665"/>
    <lineage>
        <taxon>Bacteria</taxon>
        <taxon>Pseudomonadati</taxon>
        <taxon>Bacteroidota</taxon>
        <taxon>Bacteroidia</taxon>
        <taxon>Bacteroidales</taxon>
        <taxon>Tannerellaceae</taxon>
        <taxon>Parabacteroides</taxon>
    </lineage>
</organism>
<comment type="caution">
    <text evidence="1">The sequence shown here is derived from an EMBL/GenBank/DDBJ whole genome shotgun (WGS) entry which is preliminary data.</text>
</comment>
<protein>
    <submittedName>
        <fullName evidence="1">Uncharacterized protein</fullName>
    </submittedName>
</protein>
<proteinExistence type="predicted"/>
<evidence type="ECO:0000313" key="1">
    <source>
        <dbReference type="EMBL" id="KKB47249.1"/>
    </source>
</evidence>
<dbReference type="STRING" id="927665.HMPREF1535_04657"/>
<reference evidence="1 2" key="1">
    <citation type="submission" date="2013-04" db="EMBL/GenBank/DDBJ databases">
        <title>The Genome Sequence of Parabacteroides goldsteinii DSM 19448.</title>
        <authorList>
            <consortium name="The Broad Institute Genomics Platform"/>
            <person name="Earl A."/>
            <person name="Ward D."/>
            <person name="Feldgarden M."/>
            <person name="Gevers D."/>
            <person name="Martens E."/>
            <person name="Sakamoto M."/>
            <person name="Benno Y."/>
            <person name="Song Y."/>
            <person name="Liu C."/>
            <person name="Lee J."/>
            <person name="Bolanos M."/>
            <person name="Vaisanen M.L."/>
            <person name="Finegold S.M."/>
            <person name="Walker B."/>
            <person name="Young S."/>
            <person name="Zeng Q."/>
            <person name="Gargeya S."/>
            <person name="Fitzgerald M."/>
            <person name="Haas B."/>
            <person name="Abouelleil A."/>
            <person name="Allen A.W."/>
            <person name="Alvarado L."/>
            <person name="Arachchi H.M."/>
            <person name="Berlin A.M."/>
            <person name="Chapman S.B."/>
            <person name="Gainer-Dewar J."/>
            <person name="Goldberg J."/>
            <person name="Griggs A."/>
            <person name="Gujja S."/>
            <person name="Hansen M."/>
            <person name="Howarth C."/>
            <person name="Imamovic A."/>
            <person name="Ireland A."/>
            <person name="Larimer J."/>
            <person name="McCowan C."/>
            <person name="Murphy C."/>
            <person name="Pearson M."/>
            <person name="Poon T.W."/>
            <person name="Priest M."/>
            <person name="Roberts A."/>
            <person name="Saif S."/>
            <person name="Shea T."/>
            <person name="Sisk P."/>
            <person name="Sykes S."/>
            <person name="Wortman J."/>
            <person name="Nusbaum C."/>
            <person name="Birren B."/>
        </authorList>
    </citation>
    <scope>NUCLEOTIDE SEQUENCE [LARGE SCALE GENOMIC DNA]</scope>
    <source>
        <strain evidence="1 2">DSM 19448</strain>
    </source>
</reference>
<gene>
    <name evidence="1" type="ORF">HMPREF1535_04657</name>
</gene>